<protein>
    <submittedName>
        <fullName evidence="1">Uncharacterized protein</fullName>
    </submittedName>
</protein>
<name>A0A8H4W361_9HELO</name>
<evidence type="ECO:0000313" key="1">
    <source>
        <dbReference type="EMBL" id="KAF4631856.1"/>
    </source>
</evidence>
<evidence type="ECO:0000313" key="2">
    <source>
        <dbReference type="Proteomes" id="UP000566819"/>
    </source>
</evidence>
<dbReference type="EMBL" id="JAAMPI010000403">
    <property type="protein sequence ID" value="KAF4631856.1"/>
    <property type="molecule type" value="Genomic_DNA"/>
</dbReference>
<comment type="caution">
    <text evidence="1">The sequence shown here is derived from an EMBL/GenBank/DDBJ whole genome shotgun (WGS) entry which is preliminary data.</text>
</comment>
<keyword evidence="2" id="KW-1185">Reference proteome</keyword>
<gene>
    <name evidence="1" type="ORF">G7Y89_g6273</name>
</gene>
<dbReference type="AlphaFoldDB" id="A0A8H4W361"/>
<proteinExistence type="predicted"/>
<accession>A0A8H4W361</accession>
<organism evidence="1 2">
    <name type="scientific">Cudoniella acicularis</name>
    <dbReference type="NCBI Taxonomy" id="354080"/>
    <lineage>
        <taxon>Eukaryota</taxon>
        <taxon>Fungi</taxon>
        <taxon>Dikarya</taxon>
        <taxon>Ascomycota</taxon>
        <taxon>Pezizomycotina</taxon>
        <taxon>Leotiomycetes</taxon>
        <taxon>Helotiales</taxon>
        <taxon>Tricladiaceae</taxon>
        <taxon>Cudoniella</taxon>
    </lineage>
</organism>
<sequence length="86" mass="9578">MAKRAGSYQDANVATAVQVAKSIGMLENYLLARMVKTNQKRRHHQYEDHLPVPSLEDLGIGVWNGWRVTANGDLGVVPKKGYMGIR</sequence>
<reference evidence="1 2" key="1">
    <citation type="submission" date="2020-03" db="EMBL/GenBank/DDBJ databases">
        <title>Draft Genome Sequence of Cudoniella acicularis.</title>
        <authorList>
            <person name="Buettner E."/>
            <person name="Kellner H."/>
        </authorList>
    </citation>
    <scope>NUCLEOTIDE SEQUENCE [LARGE SCALE GENOMIC DNA]</scope>
    <source>
        <strain evidence="1 2">DSM 108380</strain>
    </source>
</reference>
<dbReference type="Proteomes" id="UP000566819">
    <property type="component" value="Unassembled WGS sequence"/>
</dbReference>